<keyword evidence="2" id="KW-1185">Reference proteome</keyword>
<dbReference type="SUPFAM" id="SSF53790">
    <property type="entry name" value="Tetrapyrrole methylase"/>
    <property type="match status" value="1"/>
</dbReference>
<reference evidence="2" key="1">
    <citation type="journal article" date="2019" name="Int. J. Syst. Evol. Microbiol.">
        <title>The Global Catalogue of Microorganisms (GCM) 10K type strain sequencing project: providing services to taxonomists for standard genome sequencing and annotation.</title>
        <authorList>
            <consortium name="The Broad Institute Genomics Platform"/>
            <consortium name="The Broad Institute Genome Sequencing Center for Infectious Disease"/>
            <person name="Wu L."/>
            <person name="Ma J."/>
        </authorList>
    </citation>
    <scope>NUCLEOTIDE SEQUENCE [LARGE SCALE GENOMIC DNA]</scope>
    <source>
        <strain evidence="2">KCTC 32255</strain>
    </source>
</reference>
<dbReference type="Proteomes" id="UP001596337">
    <property type="component" value="Unassembled WGS sequence"/>
</dbReference>
<dbReference type="EMBL" id="JBHSXX010000001">
    <property type="protein sequence ID" value="MFC6868116.1"/>
    <property type="molecule type" value="Genomic_DNA"/>
</dbReference>
<evidence type="ECO:0000313" key="1">
    <source>
        <dbReference type="EMBL" id="MFC6868116.1"/>
    </source>
</evidence>
<organism evidence="1 2">
    <name type="scientific">Haloechinothrix salitolerans</name>
    <dbReference type="NCBI Taxonomy" id="926830"/>
    <lineage>
        <taxon>Bacteria</taxon>
        <taxon>Bacillati</taxon>
        <taxon>Actinomycetota</taxon>
        <taxon>Actinomycetes</taxon>
        <taxon>Pseudonocardiales</taxon>
        <taxon>Pseudonocardiaceae</taxon>
        <taxon>Haloechinothrix</taxon>
    </lineage>
</organism>
<dbReference type="RefSeq" id="WP_345404691.1">
    <property type="nucleotide sequence ID" value="NZ_BAABLA010000118.1"/>
</dbReference>
<dbReference type="InterPro" id="IPR014777">
    <property type="entry name" value="4pyrrole_Mease_sub1"/>
</dbReference>
<sequence length="112" mass="12330">MSTGRVTFIAVSPHVSDSLSWRATRAIAEADVVIWTGGTVSDGVLRHAPDHADVVIDDNGATHSLLPFYDLASRDGFRVIHIRSDDSTRWDTLFDHVDRCGELGLPTELIRC</sequence>
<name>A0ABW2BYU0_9PSEU</name>
<proteinExistence type="predicted"/>
<comment type="caution">
    <text evidence="1">The sequence shown here is derived from an EMBL/GenBank/DDBJ whole genome shotgun (WGS) entry which is preliminary data.</text>
</comment>
<dbReference type="InterPro" id="IPR035996">
    <property type="entry name" value="4pyrrol_Methylase_sf"/>
</dbReference>
<dbReference type="Gene3D" id="3.40.1010.10">
    <property type="entry name" value="Cobalt-precorrin-4 Transmethylase, Domain 1"/>
    <property type="match status" value="1"/>
</dbReference>
<gene>
    <name evidence="1" type="ORF">ACFQGD_13290</name>
</gene>
<accession>A0ABW2BYU0</accession>
<protein>
    <submittedName>
        <fullName evidence="1">Uncharacterized protein</fullName>
    </submittedName>
</protein>
<evidence type="ECO:0000313" key="2">
    <source>
        <dbReference type="Proteomes" id="UP001596337"/>
    </source>
</evidence>